<dbReference type="Proteomes" id="UP000035213">
    <property type="component" value="Chromosome"/>
</dbReference>
<organism evidence="1 2">
    <name type="scientific">Chryseobacterium gallinarum</name>
    <dbReference type="NCBI Taxonomy" id="1324352"/>
    <lineage>
        <taxon>Bacteria</taxon>
        <taxon>Pseudomonadati</taxon>
        <taxon>Bacteroidota</taxon>
        <taxon>Flavobacteriia</taxon>
        <taxon>Flavobacteriales</taxon>
        <taxon>Weeksellaceae</taxon>
        <taxon>Chryseobacterium group</taxon>
        <taxon>Chryseobacterium</taxon>
    </lineage>
</organism>
<proteinExistence type="predicted"/>
<dbReference type="STRING" id="1324352.OK18_03650"/>
<dbReference type="PATRIC" id="fig|1324352.5.peg.788"/>
<sequence length="79" mass="9338">MDYIKQVLNKDSNLEELLMCFEVIKDNKDVVVIKFDGERVSNPYTLMVMFSNQSRQMLRIDSNNLKEGMQNILKEYISE</sequence>
<name>A0A0G3M1H0_CHRGL</name>
<reference evidence="1 2" key="1">
    <citation type="submission" date="2014-11" db="EMBL/GenBank/DDBJ databases">
        <authorList>
            <person name="Park G.-S."/>
            <person name="Hong S.-J."/>
            <person name="Jung B.K."/>
            <person name="Khan A.R."/>
            <person name="Kwak Y."/>
            <person name="Shin J.-H."/>
        </authorList>
    </citation>
    <scope>NUCLEOTIDE SEQUENCE [LARGE SCALE GENOMIC DNA]</scope>
    <source>
        <strain evidence="1 2">DSM 27622</strain>
    </source>
</reference>
<dbReference type="RefSeq" id="WP_050022746.1">
    <property type="nucleotide sequence ID" value="NZ_CP009928.1"/>
</dbReference>
<protein>
    <submittedName>
        <fullName evidence="1">Uncharacterized protein</fullName>
    </submittedName>
</protein>
<dbReference type="EMBL" id="CP009928">
    <property type="protein sequence ID" value="AKK71853.1"/>
    <property type="molecule type" value="Genomic_DNA"/>
</dbReference>
<dbReference type="KEGG" id="cgn:OK18_03650"/>
<accession>A0A0G3M1H0</accession>
<evidence type="ECO:0000313" key="2">
    <source>
        <dbReference type="Proteomes" id="UP000035213"/>
    </source>
</evidence>
<dbReference type="OrthoDB" id="679736at2"/>
<dbReference type="AlphaFoldDB" id="A0A0G3M1H0"/>
<gene>
    <name evidence="1" type="ORF">OK18_03650</name>
</gene>
<evidence type="ECO:0000313" key="1">
    <source>
        <dbReference type="EMBL" id="AKK71853.1"/>
    </source>
</evidence>